<protein>
    <submittedName>
        <fullName evidence="2">Uncharacterized protein</fullName>
    </submittedName>
</protein>
<evidence type="ECO:0000313" key="2">
    <source>
        <dbReference type="EMBL" id="SAL87616.1"/>
    </source>
</evidence>
<keyword evidence="1" id="KW-0812">Transmembrane</keyword>
<feature type="transmembrane region" description="Helical" evidence="1">
    <location>
        <begin position="40"/>
        <end position="57"/>
    </location>
</feature>
<sequence>METKTREEWSAQMRRINDRLLDDIERQQNEPKWMPFVRDVATFVAWGALFLGAVLVARHFV</sequence>
<keyword evidence="1" id="KW-0472">Membrane</keyword>
<dbReference type="EMBL" id="FCON02000306">
    <property type="protein sequence ID" value="SAL87616.1"/>
    <property type="molecule type" value="Genomic_DNA"/>
</dbReference>
<organism evidence="2 3">
    <name type="scientific">Caballeronia choica</name>
    <dbReference type="NCBI Taxonomy" id="326476"/>
    <lineage>
        <taxon>Bacteria</taxon>
        <taxon>Pseudomonadati</taxon>
        <taxon>Pseudomonadota</taxon>
        <taxon>Betaproteobacteria</taxon>
        <taxon>Burkholderiales</taxon>
        <taxon>Burkholderiaceae</taxon>
        <taxon>Caballeronia</taxon>
    </lineage>
</organism>
<keyword evidence="3" id="KW-1185">Reference proteome</keyword>
<name>A0A158L2K3_9BURK</name>
<evidence type="ECO:0000313" key="3">
    <source>
        <dbReference type="Proteomes" id="UP000054770"/>
    </source>
</evidence>
<evidence type="ECO:0000256" key="1">
    <source>
        <dbReference type="SAM" id="Phobius"/>
    </source>
</evidence>
<reference evidence="2" key="1">
    <citation type="submission" date="2016-01" db="EMBL/GenBank/DDBJ databases">
        <authorList>
            <person name="Peeters C."/>
        </authorList>
    </citation>
    <scope>NUCLEOTIDE SEQUENCE [LARGE SCALE GENOMIC DNA]</scope>
    <source>
        <strain evidence="2">LMG 22940</strain>
    </source>
</reference>
<comment type="caution">
    <text evidence="2">The sequence shown here is derived from an EMBL/GenBank/DDBJ whole genome shotgun (WGS) entry which is preliminary data.</text>
</comment>
<proteinExistence type="predicted"/>
<keyword evidence="1" id="KW-1133">Transmembrane helix</keyword>
<accession>A0A158L2K3</accession>
<dbReference type="AlphaFoldDB" id="A0A158L2K3"/>
<gene>
    <name evidence="2" type="ORF">AWB68_08473</name>
</gene>
<dbReference type="Proteomes" id="UP000054770">
    <property type="component" value="Unassembled WGS sequence"/>
</dbReference>